<proteinExistence type="predicted"/>
<accession>A0A0G0AA41</accession>
<dbReference type="EMBL" id="JOKZ01000174">
    <property type="protein sequence ID" value="KKP01894.1"/>
    <property type="molecule type" value="Genomic_DNA"/>
</dbReference>
<reference evidence="3" key="1">
    <citation type="journal article" date="2015" name="Genome Announc.">
        <title>Draft whole-genome sequence of the biocontrol agent Trichoderma harzianum T6776.</title>
        <authorList>
            <person name="Baroncelli R."/>
            <person name="Piaggeschi G."/>
            <person name="Fiorini L."/>
            <person name="Bertolini E."/>
            <person name="Zapparata A."/>
            <person name="Pe M.E."/>
            <person name="Sarrocco S."/>
            <person name="Vannacci G."/>
        </authorList>
    </citation>
    <scope>NUCLEOTIDE SEQUENCE [LARGE SCALE GENOMIC DNA]</scope>
    <source>
        <strain evidence="3">T6776</strain>
    </source>
</reference>
<keyword evidence="1" id="KW-0732">Signal</keyword>
<comment type="caution">
    <text evidence="2">The sequence shown here is derived from an EMBL/GenBank/DDBJ whole genome shotgun (WGS) entry which is preliminary data.</text>
</comment>
<evidence type="ECO:0000256" key="1">
    <source>
        <dbReference type="SAM" id="SignalP"/>
    </source>
</evidence>
<gene>
    <name evidence="2" type="ORF">THAR02_06013</name>
</gene>
<organism evidence="2 3">
    <name type="scientific">Trichoderma harzianum</name>
    <name type="common">Hypocrea lixii</name>
    <dbReference type="NCBI Taxonomy" id="5544"/>
    <lineage>
        <taxon>Eukaryota</taxon>
        <taxon>Fungi</taxon>
        <taxon>Dikarya</taxon>
        <taxon>Ascomycota</taxon>
        <taxon>Pezizomycotina</taxon>
        <taxon>Sordariomycetes</taxon>
        <taxon>Hypocreomycetidae</taxon>
        <taxon>Hypocreales</taxon>
        <taxon>Hypocreaceae</taxon>
        <taxon>Trichoderma</taxon>
    </lineage>
</organism>
<name>A0A0G0AA41_TRIHA</name>
<protein>
    <submittedName>
        <fullName evidence="2">Uncharacterized protein</fullName>
    </submittedName>
</protein>
<evidence type="ECO:0000313" key="2">
    <source>
        <dbReference type="EMBL" id="KKP01894.1"/>
    </source>
</evidence>
<sequence>MKPFYLISILFTSLGTAIPVIPRDNNGILDNFLAIVKDAIGIDLTPVHGVLGTVLNGGTKSILINSTVLGLAEAIFDEVKSKLGIQDPRSLEETIASLEEAGNETFNQFCQLLDTFRREDKGPAGGTIDSLGVGNISSLDLASSIDLIINLVNTSSFHLISLKPLS</sequence>
<evidence type="ECO:0000313" key="3">
    <source>
        <dbReference type="Proteomes" id="UP000034112"/>
    </source>
</evidence>
<feature type="signal peptide" evidence="1">
    <location>
        <begin position="1"/>
        <end position="17"/>
    </location>
</feature>
<feature type="chain" id="PRO_5002531165" evidence="1">
    <location>
        <begin position="18"/>
        <end position="166"/>
    </location>
</feature>
<dbReference type="Proteomes" id="UP000034112">
    <property type="component" value="Unassembled WGS sequence"/>
</dbReference>
<dbReference type="AlphaFoldDB" id="A0A0G0AA41"/>